<feature type="region of interest" description="Disordered" evidence="1">
    <location>
        <begin position="62"/>
        <end position="105"/>
    </location>
</feature>
<sequence>SSIVSEPRRNDGSGDNDRTCVRGSICNVGSEQLEPSLQKEHAEFKEQELDQLYSTVRRSLLENVGRDSPVEGPSYVPLEDRNTPQYVPGKSLEHENDESHSSQEPSYRYITVRESAHVIRERLRKQGQLTAPARDHYYSVIGNEYETVGDAQNSPYITLREPQTSGAVRLDLSINSSGEFVPPPPTSPIPDRSLNNSNKGECSEESTFSSACL</sequence>
<evidence type="ECO:0000313" key="3">
    <source>
        <dbReference type="Proteomes" id="UP001331761"/>
    </source>
</evidence>
<comment type="caution">
    <text evidence="2">The sequence shown here is derived from an EMBL/GenBank/DDBJ whole genome shotgun (WGS) entry which is preliminary data.</text>
</comment>
<feature type="region of interest" description="Disordered" evidence="1">
    <location>
        <begin position="174"/>
        <end position="213"/>
    </location>
</feature>
<organism evidence="2 3">
    <name type="scientific">Trichostrongylus colubriformis</name>
    <name type="common">Black scour worm</name>
    <dbReference type="NCBI Taxonomy" id="6319"/>
    <lineage>
        <taxon>Eukaryota</taxon>
        <taxon>Metazoa</taxon>
        <taxon>Ecdysozoa</taxon>
        <taxon>Nematoda</taxon>
        <taxon>Chromadorea</taxon>
        <taxon>Rhabditida</taxon>
        <taxon>Rhabditina</taxon>
        <taxon>Rhabditomorpha</taxon>
        <taxon>Strongyloidea</taxon>
        <taxon>Trichostrongylidae</taxon>
        <taxon>Trichostrongylus</taxon>
    </lineage>
</organism>
<feature type="compositionally biased region" description="Basic and acidic residues" evidence="1">
    <location>
        <begin position="1"/>
        <end position="20"/>
    </location>
</feature>
<name>A0AAN8FH00_TRICO</name>
<dbReference type="AlphaFoldDB" id="A0AAN8FH00"/>
<feature type="compositionally biased region" description="Polar residues" evidence="1">
    <location>
        <begin position="193"/>
        <end position="213"/>
    </location>
</feature>
<protein>
    <submittedName>
        <fullName evidence="2">Uncharacterized protein</fullName>
    </submittedName>
</protein>
<evidence type="ECO:0000313" key="2">
    <source>
        <dbReference type="EMBL" id="KAK5978566.1"/>
    </source>
</evidence>
<gene>
    <name evidence="2" type="ORF">GCK32_009282</name>
</gene>
<dbReference type="EMBL" id="WIXE01009279">
    <property type="protein sequence ID" value="KAK5978566.1"/>
    <property type="molecule type" value="Genomic_DNA"/>
</dbReference>
<feature type="region of interest" description="Disordered" evidence="1">
    <location>
        <begin position="1"/>
        <end position="21"/>
    </location>
</feature>
<proteinExistence type="predicted"/>
<evidence type="ECO:0000256" key="1">
    <source>
        <dbReference type="SAM" id="MobiDB-lite"/>
    </source>
</evidence>
<keyword evidence="3" id="KW-1185">Reference proteome</keyword>
<dbReference type="Proteomes" id="UP001331761">
    <property type="component" value="Unassembled WGS sequence"/>
</dbReference>
<accession>A0AAN8FH00</accession>
<feature type="compositionally biased region" description="Basic and acidic residues" evidence="1">
    <location>
        <begin position="91"/>
        <end position="101"/>
    </location>
</feature>
<feature type="non-terminal residue" evidence="2">
    <location>
        <position position="1"/>
    </location>
</feature>
<reference evidence="2 3" key="1">
    <citation type="submission" date="2019-10" db="EMBL/GenBank/DDBJ databases">
        <title>Assembly and Annotation for the nematode Trichostrongylus colubriformis.</title>
        <authorList>
            <person name="Martin J."/>
        </authorList>
    </citation>
    <scope>NUCLEOTIDE SEQUENCE [LARGE SCALE GENOMIC DNA]</scope>
    <source>
        <strain evidence="2">G859</strain>
        <tissue evidence="2">Whole worm</tissue>
    </source>
</reference>